<dbReference type="EMBL" id="KI280009">
    <property type="protein sequence ID" value="ESA17618.1"/>
    <property type="molecule type" value="Genomic_DNA"/>
</dbReference>
<sequence length="101" mass="11637">LPIDDIKEIPDIGVLCQPTCVGSYQRFYIHLTYLNRQAIILLSALGIPDELFIELKDLRVRKNVDECGISISLADLVKAGFLRNNDRYLMNFISLFDVRRH</sequence>
<name>U9UGE0_RHIID</name>
<protein>
    <submittedName>
        <fullName evidence="1">Uncharacterized protein</fullName>
    </submittedName>
</protein>
<dbReference type="HOGENOM" id="CLU_2298449_0_0_1"/>
<accession>U9UGE0</accession>
<organism evidence="1">
    <name type="scientific">Rhizophagus irregularis (strain DAOM 181602 / DAOM 197198 / MUCL 43194)</name>
    <name type="common">Arbuscular mycorrhizal fungus</name>
    <name type="synonym">Glomus intraradices</name>
    <dbReference type="NCBI Taxonomy" id="747089"/>
    <lineage>
        <taxon>Eukaryota</taxon>
        <taxon>Fungi</taxon>
        <taxon>Fungi incertae sedis</taxon>
        <taxon>Mucoromycota</taxon>
        <taxon>Glomeromycotina</taxon>
        <taxon>Glomeromycetes</taxon>
        <taxon>Glomerales</taxon>
        <taxon>Glomeraceae</taxon>
        <taxon>Rhizophagus</taxon>
    </lineage>
</organism>
<gene>
    <name evidence="1" type="ORF">GLOINDRAFT_21603</name>
</gene>
<evidence type="ECO:0000313" key="1">
    <source>
        <dbReference type="EMBL" id="ESA17618.1"/>
    </source>
</evidence>
<feature type="non-terminal residue" evidence="1">
    <location>
        <position position="1"/>
    </location>
</feature>
<proteinExistence type="predicted"/>
<reference evidence="1" key="1">
    <citation type="submission" date="2013-07" db="EMBL/GenBank/DDBJ databases">
        <title>The genome of an arbuscular mycorrhizal fungus provides insights into the evolution of the oldest plant symbiosis.</title>
        <authorList>
            <consortium name="DOE Joint Genome Institute"/>
            <person name="Tisserant E."/>
            <person name="Malbreil M."/>
            <person name="Kuo A."/>
            <person name="Kohler A."/>
            <person name="Symeonidi A."/>
            <person name="Balestrini R."/>
            <person name="Charron P."/>
            <person name="Duensing N."/>
            <person name="Frei-dit-Frey N."/>
            <person name="Gianinazzi-Pearson V."/>
            <person name="Gilbert B."/>
            <person name="Handa Y."/>
            <person name="Hijri M."/>
            <person name="Kaul R."/>
            <person name="Kawaguchi M."/>
            <person name="Krajinski F."/>
            <person name="Lammers P."/>
            <person name="Lapierre D."/>
            <person name="Masclaux F.G."/>
            <person name="Murat C."/>
            <person name="Morin E."/>
            <person name="Ndikumana S."/>
            <person name="Pagni M."/>
            <person name="Petitpierre D."/>
            <person name="Requena N."/>
            <person name="Rosikiewicz P."/>
            <person name="Riley R."/>
            <person name="Saito K."/>
            <person name="San Clemente H."/>
            <person name="Shapiro H."/>
            <person name="van Tuinen D."/>
            <person name="Becard G."/>
            <person name="Bonfante P."/>
            <person name="Paszkowski U."/>
            <person name="Shachar-Hill Y."/>
            <person name="Young J.P."/>
            <person name="Sanders I.R."/>
            <person name="Henrissat B."/>
            <person name="Rensing S.A."/>
            <person name="Grigoriev I.V."/>
            <person name="Corradi N."/>
            <person name="Roux C."/>
            <person name="Martin F."/>
        </authorList>
    </citation>
    <scope>NUCLEOTIDE SEQUENCE</scope>
    <source>
        <strain evidence="1">DAOM 197198</strain>
    </source>
</reference>
<dbReference type="AlphaFoldDB" id="U9UGE0"/>
<dbReference type="VEuPathDB" id="FungiDB:RhiirFUN_022406"/>